<evidence type="ECO:0000313" key="2">
    <source>
        <dbReference type="EMBL" id="MBW0524009.1"/>
    </source>
</evidence>
<dbReference type="EMBL" id="AVOT02030719">
    <property type="protein sequence ID" value="MBW0524009.1"/>
    <property type="molecule type" value="Genomic_DNA"/>
</dbReference>
<gene>
    <name evidence="2" type="ORF">O181_063724</name>
</gene>
<name>A0A9Q3EMP3_9BASI</name>
<dbReference type="AlphaFoldDB" id="A0A9Q3EMP3"/>
<proteinExistence type="predicted"/>
<feature type="region of interest" description="Disordered" evidence="1">
    <location>
        <begin position="40"/>
        <end position="72"/>
    </location>
</feature>
<keyword evidence="3" id="KW-1185">Reference proteome</keyword>
<evidence type="ECO:0000313" key="3">
    <source>
        <dbReference type="Proteomes" id="UP000765509"/>
    </source>
</evidence>
<comment type="caution">
    <text evidence="2">The sequence shown here is derived from an EMBL/GenBank/DDBJ whole genome shotgun (WGS) entry which is preliminary data.</text>
</comment>
<dbReference type="Proteomes" id="UP000765509">
    <property type="component" value="Unassembled WGS sequence"/>
</dbReference>
<reference evidence="2" key="1">
    <citation type="submission" date="2021-03" db="EMBL/GenBank/DDBJ databases">
        <title>Draft genome sequence of rust myrtle Austropuccinia psidii MF-1, a brazilian biotype.</title>
        <authorList>
            <person name="Quecine M.C."/>
            <person name="Pachon D.M.R."/>
            <person name="Bonatelli M.L."/>
            <person name="Correr F.H."/>
            <person name="Franceschini L.M."/>
            <person name="Leite T.F."/>
            <person name="Margarido G.R.A."/>
            <person name="Almeida C.A."/>
            <person name="Ferrarezi J.A."/>
            <person name="Labate C.A."/>
        </authorList>
    </citation>
    <scope>NUCLEOTIDE SEQUENCE</scope>
    <source>
        <strain evidence="2">MF-1</strain>
    </source>
</reference>
<organism evidence="2 3">
    <name type="scientific">Austropuccinia psidii MF-1</name>
    <dbReference type="NCBI Taxonomy" id="1389203"/>
    <lineage>
        <taxon>Eukaryota</taxon>
        <taxon>Fungi</taxon>
        <taxon>Dikarya</taxon>
        <taxon>Basidiomycota</taxon>
        <taxon>Pucciniomycotina</taxon>
        <taxon>Pucciniomycetes</taxon>
        <taxon>Pucciniales</taxon>
        <taxon>Sphaerophragmiaceae</taxon>
        <taxon>Austropuccinia</taxon>
    </lineage>
</organism>
<sequence length="140" mass="16034">MENKQQQVKPTFTLGRTWSRLPEDIFQRDTVKTPYCNHKSLESQQAVQTPAGKGSQDKGELSHYPSHKRTTEPDSAYSVFFRLTGSKLIILPSGFMPFMHQQICDQDSPLFTIPGTFQGKTRIKKKKRDFFQPEAEPVSL</sequence>
<protein>
    <submittedName>
        <fullName evidence="2">Uncharacterized protein</fullName>
    </submittedName>
</protein>
<accession>A0A9Q3EMP3</accession>
<evidence type="ECO:0000256" key="1">
    <source>
        <dbReference type="SAM" id="MobiDB-lite"/>
    </source>
</evidence>